<dbReference type="InterPro" id="IPR023214">
    <property type="entry name" value="HAD_sf"/>
</dbReference>
<name>A0ABW1YRQ3_9GAMM</name>
<evidence type="ECO:0000313" key="2">
    <source>
        <dbReference type="EMBL" id="MFC6635446.1"/>
    </source>
</evidence>
<evidence type="ECO:0000313" key="3">
    <source>
        <dbReference type="Proteomes" id="UP001596425"/>
    </source>
</evidence>
<gene>
    <name evidence="2" type="primary">pgmB</name>
    <name evidence="2" type="ORF">ACFQBM_19400</name>
</gene>
<evidence type="ECO:0000256" key="1">
    <source>
        <dbReference type="ARBA" id="ARBA00006171"/>
    </source>
</evidence>
<dbReference type="SFLD" id="SFLDG01129">
    <property type="entry name" value="C1.5:_HAD__Beta-PGM__Phosphata"/>
    <property type="match status" value="1"/>
</dbReference>
<keyword evidence="2" id="KW-0413">Isomerase</keyword>
<dbReference type="Pfam" id="PF00702">
    <property type="entry name" value="Hydrolase"/>
    <property type="match status" value="1"/>
</dbReference>
<sequence length="225" mass="24034">MNFRAAIFDLDGVIADTARLHLQAWRQLAEELKLPWGDNMEESLKGLERMASLETILGERSADFSDREKVALASRKNDCYRELIRNLTADDLLPGAGELLACLRGRRIPIGLASASKNAPAVLQALGIADCFTFIADPAKAAPKPAPDIFLAAAWGLAVDPARCLAFEDAAAGVTAIQAAGIKAVGVGDRNALREADYLLDSLVEFDADGFFAPITIPVNADQSP</sequence>
<dbReference type="NCBIfam" id="TIGR01509">
    <property type="entry name" value="HAD-SF-IA-v3"/>
    <property type="match status" value="1"/>
</dbReference>
<proteinExistence type="inferred from homology"/>
<dbReference type="Proteomes" id="UP001596425">
    <property type="component" value="Unassembled WGS sequence"/>
</dbReference>
<dbReference type="EMBL" id="JBHSVR010000001">
    <property type="protein sequence ID" value="MFC6635446.1"/>
    <property type="molecule type" value="Genomic_DNA"/>
</dbReference>
<comment type="similarity">
    <text evidence="1">Belongs to the HAD-like hydrolase superfamily. CbbY/CbbZ/Gph/YieH family.</text>
</comment>
<reference evidence="3" key="1">
    <citation type="journal article" date="2019" name="Int. J. Syst. Evol. Microbiol.">
        <title>The Global Catalogue of Microorganisms (GCM) 10K type strain sequencing project: providing services to taxonomists for standard genome sequencing and annotation.</title>
        <authorList>
            <consortium name="The Broad Institute Genomics Platform"/>
            <consortium name="The Broad Institute Genome Sequencing Center for Infectious Disease"/>
            <person name="Wu L."/>
            <person name="Ma J."/>
        </authorList>
    </citation>
    <scope>NUCLEOTIDE SEQUENCE [LARGE SCALE GENOMIC DNA]</scope>
    <source>
        <strain evidence="3">CGMCC 1.13718</strain>
    </source>
</reference>
<dbReference type="NCBIfam" id="TIGR01990">
    <property type="entry name" value="bPGM"/>
    <property type="match status" value="1"/>
</dbReference>
<dbReference type="InterPro" id="IPR010972">
    <property type="entry name" value="Beta-PGM"/>
</dbReference>
<dbReference type="Gene3D" id="3.40.50.1000">
    <property type="entry name" value="HAD superfamily/HAD-like"/>
    <property type="match status" value="1"/>
</dbReference>
<protein>
    <submittedName>
        <fullName evidence="2">Beta-phosphoglucomutase</fullName>
        <ecNumber evidence="2">5.4.2.6</ecNumber>
    </submittedName>
</protein>
<dbReference type="Gene3D" id="1.10.150.240">
    <property type="entry name" value="Putative phosphatase, domain 2"/>
    <property type="match status" value="1"/>
</dbReference>
<dbReference type="InterPro" id="IPR023198">
    <property type="entry name" value="PGP-like_dom2"/>
</dbReference>
<dbReference type="PANTHER" id="PTHR18901:SF38">
    <property type="entry name" value="PSEUDOURIDINE-5'-PHOSPHATASE"/>
    <property type="match status" value="1"/>
</dbReference>
<organism evidence="2 3">
    <name type="scientific">Microbulbifer taiwanensis</name>
    <dbReference type="NCBI Taxonomy" id="986746"/>
    <lineage>
        <taxon>Bacteria</taxon>
        <taxon>Pseudomonadati</taxon>
        <taxon>Pseudomonadota</taxon>
        <taxon>Gammaproteobacteria</taxon>
        <taxon>Cellvibrionales</taxon>
        <taxon>Microbulbiferaceae</taxon>
        <taxon>Microbulbifer</taxon>
    </lineage>
</organism>
<dbReference type="GO" id="GO:0008801">
    <property type="term" value="F:beta-phosphoglucomutase activity"/>
    <property type="evidence" value="ECO:0007669"/>
    <property type="project" value="UniProtKB-EC"/>
</dbReference>
<dbReference type="PANTHER" id="PTHR18901">
    <property type="entry name" value="2-DEOXYGLUCOSE-6-PHOSPHATE PHOSPHATASE 2"/>
    <property type="match status" value="1"/>
</dbReference>
<dbReference type="InterPro" id="IPR010976">
    <property type="entry name" value="B-phosphoglucomutase_hydrolase"/>
</dbReference>
<dbReference type="RefSeq" id="WP_193194756.1">
    <property type="nucleotide sequence ID" value="NZ_JACZFR010000066.1"/>
</dbReference>
<dbReference type="NCBIfam" id="TIGR02009">
    <property type="entry name" value="PGMB-YQAB-SF"/>
    <property type="match status" value="1"/>
</dbReference>
<dbReference type="SFLD" id="SFLDS00003">
    <property type="entry name" value="Haloacid_Dehalogenase"/>
    <property type="match status" value="1"/>
</dbReference>
<dbReference type="InterPro" id="IPR006439">
    <property type="entry name" value="HAD-SF_hydro_IA"/>
</dbReference>
<accession>A0ABW1YRQ3</accession>
<dbReference type="SUPFAM" id="SSF56784">
    <property type="entry name" value="HAD-like"/>
    <property type="match status" value="1"/>
</dbReference>
<dbReference type="InterPro" id="IPR036412">
    <property type="entry name" value="HAD-like_sf"/>
</dbReference>
<keyword evidence="3" id="KW-1185">Reference proteome</keyword>
<dbReference type="EC" id="5.4.2.6" evidence="2"/>
<comment type="caution">
    <text evidence="2">The sequence shown here is derived from an EMBL/GenBank/DDBJ whole genome shotgun (WGS) entry which is preliminary data.</text>
</comment>